<comment type="caution">
    <text evidence="1">The sequence shown here is derived from an EMBL/GenBank/DDBJ whole genome shotgun (WGS) entry which is preliminary data.</text>
</comment>
<reference evidence="1 2" key="2">
    <citation type="submission" date="2007-08" db="EMBL/GenBank/DDBJ databases">
        <authorList>
            <person name="Fulton L."/>
            <person name="Clifton S."/>
            <person name="Fulton B."/>
            <person name="Xu J."/>
            <person name="Minx P."/>
            <person name="Pepin K.H."/>
            <person name="Johnson M."/>
            <person name="Thiruvilangam P."/>
            <person name="Bhonagiri V."/>
            <person name="Nash W.E."/>
            <person name="Wang C."/>
            <person name="Mardis E.R."/>
            <person name="Wilson R.K."/>
        </authorList>
    </citation>
    <scope>NUCLEOTIDE SEQUENCE [LARGE SCALE GENOMIC DNA]</scope>
    <source>
        <strain evidence="1 2">DSM 753</strain>
    </source>
</reference>
<evidence type="ECO:0000313" key="2">
    <source>
        <dbReference type="Proteomes" id="UP000003490"/>
    </source>
</evidence>
<evidence type="ECO:0000313" key="1">
    <source>
        <dbReference type="EMBL" id="EDO62221.1"/>
    </source>
</evidence>
<sequence>MRLSVSSLWIPFQFTPEGKPLSMGYYYDIFVRLVKPGRFYFLGEAAAPRIAPG</sequence>
<protein>
    <submittedName>
        <fullName evidence="1">Uncharacterized protein</fullName>
    </submittedName>
</protein>
<dbReference type="HOGENOM" id="CLU_3060187_0_0_9"/>
<dbReference type="Proteomes" id="UP000003490">
    <property type="component" value="Unassembled WGS sequence"/>
</dbReference>
<organism evidence="1 2">
    <name type="scientific">[Clostridium] leptum DSM 753</name>
    <dbReference type="NCBI Taxonomy" id="428125"/>
    <lineage>
        <taxon>Bacteria</taxon>
        <taxon>Bacillati</taxon>
        <taxon>Bacillota</taxon>
        <taxon>Clostridia</taxon>
        <taxon>Eubacteriales</taxon>
        <taxon>Oscillospiraceae</taxon>
        <taxon>Oscillospiraceae incertae sedis</taxon>
    </lineage>
</organism>
<dbReference type="EMBL" id="ABCB02000016">
    <property type="protein sequence ID" value="EDO62221.1"/>
    <property type="molecule type" value="Genomic_DNA"/>
</dbReference>
<name>A7VR99_9FIRM</name>
<gene>
    <name evidence="1" type="ORF">CLOLEP_01082</name>
</gene>
<accession>A7VR99</accession>
<reference evidence="1 2" key="1">
    <citation type="submission" date="2007-08" db="EMBL/GenBank/DDBJ databases">
        <title>Draft genome sequence of Clostridium leptum (DSM 753).</title>
        <authorList>
            <person name="Sudarsanam P."/>
            <person name="Ley R."/>
            <person name="Guruge J."/>
            <person name="Turnbaugh P.J."/>
            <person name="Mahowald M."/>
            <person name="Liep D."/>
            <person name="Gordon J."/>
        </authorList>
    </citation>
    <scope>NUCLEOTIDE SEQUENCE [LARGE SCALE GENOMIC DNA]</scope>
    <source>
        <strain evidence="1 2">DSM 753</strain>
    </source>
</reference>
<dbReference type="AlphaFoldDB" id="A7VR99"/>
<proteinExistence type="predicted"/>